<dbReference type="EMBL" id="HBUF01212845">
    <property type="protein sequence ID" value="CAG6666096.1"/>
    <property type="molecule type" value="Transcribed_RNA"/>
</dbReference>
<evidence type="ECO:0000256" key="1">
    <source>
        <dbReference type="SAM" id="MobiDB-lite"/>
    </source>
</evidence>
<dbReference type="GO" id="GO:0000723">
    <property type="term" value="P:telomere maintenance"/>
    <property type="evidence" value="ECO:0007669"/>
    <property type="project" value="TreeGrafter"/>
</dbReference>
<dbReference type="InterPro" id="IPR011009">
    <property type="entry name" value="Kinase-like_dom_sf"/>
</dbReference>
<dbReference type="EMBL" id="HBUF01212843">
    <property type="protein sequence ID" value="CAG6666090.1"/>
    <property type="molecule type" value="Transcribed_RNA"/>
</dbReference>
<feature type="domain" description="PI3K/PI4K catalytic" evidence="2">
    <location>
        <begin position="1130"/>
        <end position="1458"/>
    </location>
</feature>
<dbReference type="InterPro" id="IPR045581">
    <property type="entry name" value="DNAPKcs_CC5"/>
</dbReference>
<feature type="compositionally biased region" description="Low complexity" evidence="1">
    <location>
        <begin position="838"/>
        <end position="854"/>
    </location>
</feature>
<dbReference type="Pfam" id="PF02260">
    <property type="entry name" value="FATC"/>
    <property type="match status" value="1"/>
</dbReference>
<dbReference type="Pfam" id="PF00454">
    <property type="entry name" value="PI3_PI4_kinase"/>
    <property type="match status" value="1"/>
</dbReference>
<dbReference type="InterPro" id="IPR050517">
    <property type="entry name" value="DDR_Repair_Kinase"/>
</dbReference>
<dbReference type="PROSITE" id="PS50290">
    <property type="entry name" value="PI3_4_KINASE_3"/>
    <property type="match status" value="1"/>
</dbReference>
<dbReference type="SUPFAM" id="SSF56112">
    <property type="entry name" value="Protein kinase-like (PK-like)"/>
    <property type="match status" value="1"/>
</dbReference>
<evidence type="ECO:0000259" key="2">
    <source>
        <dbReference type="PROSITE" id="PS50290"/>
    </source>
</evidence>
<dbReference type="PROSITE" id="PS51190">
    <property type="entry name" value="FATC"/>
    <property type="match status" value="1"/>
</dbReference>
<dbReference type="Gene3D" id="3.30.1010.10">
    <property type="entry name" value="Phosphatidylinositol 3-kinase Catalytic Subunit, Chain A, domain 4"/>
    <property type="match status" value="1"/>
</dbReference>
<feature type="region of interest" description="Disordered" evidence="1">
    <location>
        <begin position="838"/>
        <end position="858"/>
    </location>
</feature>
<evidence type="ECO:0000259" key="3">
    <source>
        <dbReference type="PROSITE" id="PS51190"/>
    </source>
</evidence>
<keyword evidence="4" id="KW-0808">Transferase</keyword>
<dbReference type="Gene3D" id="1.10.1070.11">
    <property type="entry name" value="Phosphatidylinositol 3-/4-kinase, catalytic domain"/>
    <property type="match status" value="1"/>
</dbReference>
<protein>
    <submittedName>
        <fullName evidence="4">DNA-dependent protein kinase catalytic subunit</fullName>
    </submittedName>
</protein>
<dbReference type="Pfam" id="PF19704">
    <property type="entry name" value="DNAPKcs_CC5"/>
    <property type="match status" value="2"/>
</dbReference>
<accession>A0A8D8SD63</accession>
<organism evidence="4">
    <name type="scientific">Cacopsylla melanoneura</name>
    <dbReference type="NCBI Taxonomy" id="428564"/>
    <lineage>
        <taxon>Eukaryota</taxon>
        <taxon>Metazoa</taxon>
        <taxon>Ecdysozoa</taxon>
        <taxon>Arthropoda</taxon>
        <taxon>Hexapoda</taxon>
        <taxon>Insecta</taxon>
        <taxon>Pterygota</taxon>
        <taxon>Neoptera</taxon>
        <taxon>Paraneoptera</taxon>
        <taxon>Hemiptera</taxon>
        <taxon>Sternorrhyncha</taxon>
        <taxon>Psylloidea</taxon>
        <taxon>Psyllidae</taxon>
        <taxon>Psyllinae</taxon>
        <taxon>Cacopsylla</taxon>
    </lineage>
</organism>
<dbReference type="InterPro" id="IPR036940">
    <property type="entry name" value="PI3/4_kinase_cat_sf"/>
</dbReference>
<reference evidence="4" key="1">
    <citation type="submission" date="2021-05" db="EMBL/GenBank/DDBJ databases">
        <authorList>
            <person name="Alioto T."/>
            <person name="Alioto T."/>
            <person name="Gomez Garrido J."/>
        </authorList>
    </citation>
    <scope>NUCLEOTIDE SEQUENCE</scope>
</reference>
<dbReference type="InterPro" id="IPR003152">
    <property type="entry name" value="FATC_dom"/>
</dbReference>
<proteinExistence type="predicted"/>
<keyword evidence="4" id="KW-0418">Kinase</keyword>
<dbReference type="GO" id="GO:0004674">
    <property type="term" value="F:protein serine/threonine kinase activity"/>
    <property type="evidence" value="ECO:0007669"/>
    <property type="project" value="TreeGrafter"/>
</dbReference>
<feature type="domain" description="FATC" evidence="3">
    <location>
        <begin position="1510"/>
        <end position="1542"/>
    </location>
</feature>
<dbReference type="SMART" id="SM01343">
    <property type="entry name" value="FATC"/>
    <property type="match status" value="1"/>
</dbReference>
<dbReference type="GO" id="GO:0005634">
    <property type="term" value="C:nucleus"/>
    <property type="evidence" value="ECO:0007669"/>
    <property type="project" value="TreeGrafter"/>
</dbReference>
<dbReference type="PANTHER" id="PTHR11139">
    <property type="entry name" value="ATAXIA TELANGIECTASIA MUTATED ATM -RELATED"/>
    <property type="match status" value="1"/>
</dbReference>
<sequence>MVLKGLLDKDQSLQDKNFARLSEHYRNTTPVSLLTQLFQDLYLPSMESHLLSFVSYFLMDNTKHSADYSTLLFSHPLEACSYRQQRLLLSHRARNLTYAPLFINSLASQLLGLSSTQTVVQGGSSGHRWQLRATNEGTLQFEPTVNDSDDDESVISSEVGDVIPVLDNSPPGSQSLTRNSFFKLSRRFVRNSDHLKQEAIRHHSNRNWQRRLLLNDKHKLKSSQISLTRGYRTGDFPDIQISYSSVLNPLQSLVARDRTLAQLLVHAVFMYLSRTEGSSEFMNSSVAWFKHILTQGVNDPTLTALILEICSHQNCLLNDDVISINEVAKTSGLLYHGILLTETKLLANIPNSDKLIPSSYGQFVRNEEDDEGGEGSSRKKFKIADHHVIHACHTELIDMYKSLDESDIINGILSQQQNSNLKAALDAEQSALYRRANKYYAACLQDQGATVAPSVLYDSYCQTFQWLSKWGELEKLLEQEVQGDWNNAINKESYVMKHLLRCQILKSESPSESFLTAFKSWTDSSPEHYDILKLHLAQSTSILLLVLNQYPQCCHLAELNISQQLSTYKSRVSQVNNLCVAMETSLLSKTLQFPNEYNVARLSNVWDMTCDDQDDLATLEIKVKQRKVFLDKVSTGADGNLTLLRPNLFARNVANSLSMIRSAIGRNQFYYARGHLNRLVSTVSEGTVTLYMSKVTLLSCVEIKVSDVKVDKIIDTWTSLGDPRDYEHQDDLKFDFYTHIHDLGSALFDCLRQADYTLNEQRRNSLHDLFVPYGVALDRCEMDTVQSCVFSLVVEGLKKTILQGECFNKDTDSIHTRNGTSYLLLAEFIKSYSQHSSASSSDSSHHNSYSTDSSHNNKDVSTDSLFIQSLLRSIQCGTLKARQLFPLLLEMPNILNQALLFQNETRDTPVWMFLLWLNQILAYLDQNIGCILLPIVIRIATEYPSAIKLPFNINSARYARSNNQELLLLVDQLKLTPHETKLYSNLSKCTLPLSILRQHIANMYDMDITDLDRVRLAVAALKSDCFSLKPHHNEAVVEKCRQYQQSVGAVFRTVESGRLDAKLKEKLKELAGKIQDDNVKRNWDLKQVSLYLSNYGSSEQGDDGEGIEIPGQYNGLARPLPRYHVRIASFKSNIRVMQSIKKPIQISIVGNTGQEFPWLIKYNEDLRSDERIQAIFSLYNSGLQTDSRCVNHNLGLVTYRVVPLSGSSGMIQWVTNTRVLSELYQTSGLTKEWLHGKLAQPYLKFHSKFTKDPNAPNNVRFEDSMRCQSRKDIVANFQSLVNKLPKFELRDGLLSVAKCPENRIRMRNNFVRSYACMCIAQYTLGIGDRHLENTLVCTTSGDCVGIDFGYSFGVATQLLSIPELVPFRLTPHILAINEPYATGGLFRESMIRMLSCLRMHSDVILCALQVFIREPCSDWLIMLKRTLAREKGLGVKEIEAQGLSAMQWYPEEKIKVARQKLLGYPSTSIMIGELRFRSGQSARDCTRIVSGSDVCYRKRYETMTLDEDKGILRVSEQVDCLLDHATDWGVLGVMYVGWAPYV</sequence>
<dbReference type="SMART" id="SM00146">
    <property type="entry name" value="PI3Kc"/>
    <property type="match status" value="1"/>
</dbReference>
<evidence type="ECO:0000313" key="4">
    <source>
        <dbReference type="EMBL" id="CAG6666090.1"/>
    </source>
</evidence>
<dbReference type="PANTHER" id="PTHR11139:SF68">
    <property type="entry name" value="DNA-DEPENDENT PROTEIN KINASE CATALYTIC SUBUNIT"/>
    <property type="match status" value="1"/>
</dbReference>
<dbReference type="GO" id="GO:0006303">
    <property type="term" value="P:double-strand break repair via nonhomologous end joining"/>
    <property type="evidence" value="ECO:0007669"/>
    <property type="project" value="InterPro"/>
</dbReference>
<dbReference type="InterPro" id="IPR000403">
    <property type="entry name" value="PI3/4_kinase_cat_dom"/>
</dbReference>
<name>A0A8D8SD63_9HEMI</name>